<feature type="compositionally biased region" description="Polar residues" evidence="1">
    <location>
        <begin position="672"/>
        <end position="688"/>
    </location>
</feature>
<dbReference type="InterPro" id="IPR012340">
    <property type="entry name" value="NA-bd_OB-fold"/>
</dbReference>
<feature type="compositionally biased region" description="Polar residues" evidence="1">
    <location>
        <begin position="1423"/>
        <end position="1436"/>
    </location>
</feature>
<feature type="region of interest" description="Disordered" evidence="1">
    <location>
        <begin position="713"/>
        <end position="852"/>
    </location>
</feature>
<gene>
    <name evidence="3" type="ORF">MPH_03619</name>
</gene>
<dbReference type="SUPFAM" id="SSF50249">
    <property type="entry name" value="Nucleic acid-binding proteins"/>
    <property type="match status" value="1"/>
</dbReference>
<feature type="region of interest" description="Disordered" evidence="1">
    <location>
        <begin position="274"/>
        <end position="701"/>
    </location>
</feature>
<sequence length="1763" mass="190586">MASVASERIPIATLHPSLPAPATKSITALVTILWPYSSSTRTCALLLAEPDFRLRRRRGQVRVQFFGDAAYAVATSQLGIGDKVVLKLGGAQWLQPSGEDEVVRTPGKSVDWELGFRDRLAMLVTRDGKQFANIDVERSTPEQSEDEPEEEAVYNTPSKIVGRFSAEGLRFNTWSSPAFLKHGRLSREPISDYDLLAEDDEPKSRKRRRTSFKNVGVWTYAARTPSPEKEDPISGEDAPASPSERLAAPTLAAQVLELPQTPVSARMTPAEVPADKEDDFIPDHPENKGIQAPRAYSPGHGTVPGALEEEAKDYDDALYKQYLEEVHEDQGGDTEIDDYSNEPEDEPVAPFSIRDAELVQEDGGPESLPSVLPDADVAVPSAAASVRVDESPDESEQNSTTEELRLVEMTSTEADSEIEASGLSQSEEQGAPANEKPESAHVRLSSEGEDEREYGRDPSVSSQFQDVRDERRAISDGAPGELFLAPGDDGAKQDLHKKSEPSARRANDDADPKEIETQKMPFMSMSVESSPQKADSATSPFSSVTVVPSMPPPVLPQVPMQGVTPRSPERTPPMGPVNAPSTPQLQPVTSTTLPLPSPFPGAAGASSYMDARPTAPQQASLSNAAGQVQHDIRPATAISVAQAAHEASRSAQHPHSHESMIGPALGMVGPASTISVDKSQHGNPSTAFQYEPEESAPSTMQVPHSIGVKKVPGVDVQDTQLDEPASSPAASKTAERNRFDETAPVEETTDISQALPSVVQPSGNERSQLLGLSAHATQERFTARESQAPLLPSSKDVGHGSDEQRSAQISEKSALVSDTIEAERPTLDNTHPTDVSAESRDVPVSDDTYLPVFQDDDWDMHDAEVEAVSTSTPKAIVSQEEAERVEVTPTASSQTQPLATTISTAMQRPPSSAVEIVDLGSESVGKEAEETNGAATVAEASPKLIPKGGIGRRSPSPALSTIHQDIAQTVEKAVKKEQLRSSPPVSPPRTRRRTRQSTMETVSYAEISTPTRRRTRQSTVDTLSQADTAISGRSQRRSLRSSQASRPLQGISGVAARVAQRRRRIEVKDSECEWDSNASISTQRPSSPSAPSDGPPQLLEPLAVPEPSQILGDLSQMAPQTQQEKVQRPSASPITPTASSVTPDLPLAVDQVSENNPQEFQNRRLQRKLEGAAIEDLSAERSSSPFPELDFEWGKKKPKVDAGAEAQAQPEQSSFLKDEFNKAEPTHSSMLQDDSNVLRAIRTSQFPFGTQRQRQPTPSVESDGQQTAHAESLPPSVADTASSFGKMDVAPHRKDFEESQLPLITTSFLERAEESQLAGVETSDAQHSSLREQATIIHPSLSIKSDASESSKSSTASKAVVTSVPQTLPESNVLTPEASQEIPEVQLTAQDNQVESAFPPTPRQTQTTSVAASFSEVEAHPAESQTLQKSIDEQSQTADDDTDMEEETSQVEPTALEASQKSGAARRIKWTPSQLSQGTRTSYSYFTPLAHLPSYTNSQSLTVDVLAVCTAPNKAPIRAAAGPRDYTTLFSITDMSLENGAEVRVQVFRPWKAALPECDVGDAVLLRGFEVKSRKGKPRLISGGESAWCVFRYGAIQKWKSAGVSQEATDAEGEDRDKAGKKGHAKRTSDIMESMKPIWADVMSGLWGAVGSQEQAEGSDGEAAAVDTHQNVVSGATREEVHGPPVEFGDEERREAKGLREWWVGVGGKKGSGKEVKPERARGKASTYQKRKHDDREGKKSEEAKEEKVENTVKKGFFKSFLE</sequence>
<feature type="compositionally biased region" description="Basic and acidic residues" evidence="1">
    <location>
        <begin position="1192"/>
        <end position="1202"/>
    </location>
</feature>
<feature type="compositionally biased region" description="Polar residues" evidence="1">
    <location>
        <begin position="750"/>
        <end position="767"/>
    </location>
</feature>
<feature type="region of interest" description="Disordered" evidence="1">
    <location>
        <begin position="869"/>
        <end position="897"/>
    </location>
</feature>
<dbReference type="VEuPathDB" id="FungiDB:MPH_03619"/>
<dbReference type="Gene3D" id="2.40.50.140">
    <property type="entry name" value="Nucleic acid-binding proteins"/>
    <property type="match status" value="1"/>
</dbReference>
<feature type="region of interest" description="Disordered" evidence="1">
    <location>
        <begin position="1176"/>
        <end position="1283"/>
    </location>
</feature>
<feature type="compositionally biased region" description="Acidic residues" evidence="1">
    <location>
        <begin position="143"/>
        <end position="152"/>
    </location>
</feature>
<dbReference type="GO" id="GO:0000781">
    <property type="term" value="C:chromosome, telomeric region"/>
    <property type="evidence" value="ECO:0007669"/>
    <property type="project" value="InterPro"/>
</dbReference>
<feature type="compositionally biased region" description="Acidic residues" evidence="1">
    <location>
        <begin position="1438"/>
        <end position="1449"/>
    </location>
</feature>
<proteinExistence type="predicted"/>
<evidence type="ECO:0000313" key="3">
    <source>
        <dbReference type="EMBL" id="EKG19098.1"/>
    </source>
</evidence>
<feature type="compositionally biased region" description="Basic and acidic residues" evidence="1">
    <location>
        <begin position="796"/>
        <end position="805"/>
    </location>
</feature>
<feature type="region of interest" description="Disordered" evidence="1">
    <location>
        <begin position="1673"/>
        <end position="1693"/>
    </location>
</feature>
<organism evidence="3 4">
    <name type="scientific">Macrophomina phaseolina (strain MS6)</name>
    <name type="common">Charcoal rot fungus</name>
    <dbReference type="NCBI Taxonomy" id="1126212"/>
    <lineage>
        <taxon>Eukaryota</taxon>
        <taxon>Fungi</taxon>
        <taxon>Dikarya</taxon>
        <taxon>Ascomycota</taxon>
        <taxon>Pezizomycotina</taxon>
        <taxon>Dothideomycetes</taxon>
        <taxon>Dothideomycetes incertae sedis</taxon>
        <taxon>Botryosphaeriales</taxon>
        <taxon>Botryosphaeriaceae</taxon>
        <taxon>Macrophomina</taxon>
    </lineage>
</organism>
<feature type="compositionally biased region" description="Polar residues" evidence="1">
    <location>
        <begin position="1020"/>
        <end position="1032"/>
    </location>
</feature>
<dbReference type="HOGENOM" id="CLU_248329_0_0_1"/>
<dbReference type="OrthoDB" id="5363079at2759"/>
<feature type="compositionally biased region" description="Low complexity" evidence="1">
    <location>
        <begin position="1129"/>
        <end position="1143"/>
    </location>
</feature>
<evidence type="ECO:0000313" key="4">
    <source>
        <dbReference type="Proteomes" id="UP000007129"/>
    </source>
</evidence>
<name>K2RWH2_MACPH</name>
<dbReference type="InParanoid" id="K2RWH2"/>
<feature type="region of interest" description="Disordered" evidence="1">
    <location>
        <begin position="925"/>
        <end position="958"/>
    </location>
</feature>
<feature type="compositionally biased region" description="Acidic residues" evidence="1">
    <location>
        <begin position="331"/>
        <end position="347"/>
    </location>
</feature>
<feature type="compositionally biased region" description="Low complexity" evidence="1">
    <location>
        <begin position="580"/>
        <end position="594"/>
    </location>
</feature>
<evidence type="ECO:0000259" key="2">
    <source>
        <dbReference type="SMART" id="SM00976"/>
    </source>
</evidence>
<dbReference type="Proteomes" id="UP000007129">
    <property type="component" value="Unassembled WGS sequence"/>
</dbReference>
<feature type="compositionally biased region" description="Polar residues" evidence="1">
    <location>
        <begin position="526"/>
        <end position="535"/>
    </location>
</feature>
<feature type="compositionally biased region" description="Low complexity" evidence="1">
    <location>
        <begin position="536"/>
        <end position="548"/>
    </location>
</feature>
<feature type="region of interest" description="Disordered" evidence="1">
    <location>
        <begin position="1396"/>
        <end position="1473"/>
    </location>
</feature>
<feature type="compositionally biased region" description="Low complexity" evidence="1">
    <location>
        <begin position="373"/>
        <end position="386"/>
    </location>
</feature>
<feature type="compositionally biased region" description="Polar residues" evidence="1">
    <location>
        <begin position="1403"/>
        <end position="1412"/>
    </location>
</feature>
<feature type="region of interest" description="Disordered" evidence="1">
    <location>
        <begin position="1118"/>
        <end position="1143"/>
    </location>
</feature>
<protein>
    <submittedName>
        <fullName evidence="3">Telomere end binding protein</fullName>
    </submittedName>
</protein>
<reference evidence="3 4" key="1">
    <citation type="journal article" date="2012" name="BMC Genomics">
        <title>Tools to kill: Genome of one of the most destructive plant pathogenic fungi Macrophomina phaseolina.</title>
        <authorList>
            <person name="Islam M.S."/>
            <person name="Haque M.S."/>
            <person name="Islam M.M."/>
            <person name="Emdad E.M."/>
            <person name="Halim A."/>
            <person name="Hossen Q.M.M."/>
            <person name="Hossain M.Z."/>
            <person name="Ahmed B."/>
            <person name="Rahim S."/>
            <person name="Rahman M.S."/>
            <person name="Alam M.M."/>
            <person name="Hou S."/>
            <person name="Wan X."/>
            <person name="Saito J.A."/>
            <person name="Alam M."/>
        </authorList>
    </citation>
    <scope>NUCLEOTIDE SEQUENCE [LARGE SCALE GENOMIC DNA]</scope>
    <source>
        <strain evidence="3 4">MS6</strain>
    </source>
</reference>
<feature type="region of interest" description="Disordered" evidence="1">
    <location>
        <begin position="1603"/>
        <end position="1631"/>
    </location>
</feature>
<feature type="region of interest" description="Disordered" evidence="1">
    <location>
        <begin position="134"/>
        <end position="155"/>
    </location>
</feature>
<dbReference type="CDD" id="cd04497">
    <property type="entry name" value="hPOT1_OB1_like"/>
    <property type="match status" value="1"/>
</dbReference>
<dbReference type="EMBL" id="AHHD01000166">
    <property type="protein sequence ID" value="EKG19098.1"/>
    <property type="molecule type" value="Genomic_DNA"/>
</dbReference>
<feature type="compositionally biased region" description="Basic and acidic residues" evidence="1">
    <location>
        <begin position="1216"/>
        <end position="1225"/>
    </location>
</feature>
<dbReference type="eggNOG" id="ENOG502SAAT">
    <property type="taxonomic scope" value="Eukaryota"/>
</dbReference>
<feature type="region of interest" description="Disordered" evidence="1">
    <location>
        <begin position="221"/>
        <end position="246"/>
    </location>
</feature>
<feature type="compositionally biased region" description="Basic and acidic residues" evidence="1">
    <location>
        <begin position="435"/>
        <end position="446"/>
    </location>
</feature>
<feature type="compositionally biased region" description="Basic and acidic residues" evidence="1">
    <location>
        <begin position="274"/>
        <end position="287"/>
    </location>
</feature>
<feature type="region of interest" description="Disordered" evidence="1">
    <location>
        <begin position="1341"/>
        <end position="1363"/>
    </location>
</feature>
<dbReference type="GO" id="GO:0003677">
    <property type="term" value="F:DNA binding"/>
    <property type="evidence" value="ECO:0007669"/>
    <property type="project" value="InterPro"/>
</dbReference>
<feature type="compositionally biased region" description="Polar residues" evidence="1">
    <location>
        <begin position="1226"/>
        <end position="1235"/>
    </location>
</feature>
<evidence type="ECO:0000256" key="1">
    <source>
        <dbReference type="SAM" id="MobiDB-lite"/>
    </source>
</evidence>
<feature type="region of interest" description="Disordered" evidence="1">
    <location>
        <begin position="1705"/>
        <end position="1750"/>
    </location>
</feature>
<feature type="compositionally biased region" description="Polar residues" evidence="1">
    <location>
        <begin position="1242"/>
        <end position="1269"/>
    </location>
</feature>
<feature type="compositionally biased region" description="Polar residues" evidence="1">
    <location>
        <begin position="615"/>
        <end position="626"/>
    </location>
</feature>
<dbReference type="InterPro" id="IPR011564">
    <property type="entry name" value="Telomer_end-bd_POT1/Cdc13"/>
</dbReference>
<dbReference type="SMART" id="SM00976">
    <property type="entry name" value="Telo_bind"/>
    <property type="match status" value="1"/>
</dbReference>
<feature type="compositionally biased region" description="Basic and acidic residues" evidence="1">
    <location>
        <begin position="489"/>
        <end position="517"/>
    </location>
</feature>
<dbReference type="Pfam" id="PF02765">
    <property type="entry name" value="POT1"/>
    <property type="match status" value="1"/>
</dbReference>
<feature type="domain" description="Telomeric single stranded DNA binding POT1/Cdc13" evidence="2">
    <location>
        <begin position="1486"/>
        <end position="1704"/>
    </location>
</feature>
<comment type="caution">
    <text evidence="3">The sequence shown here is derived from an EMBL/GenBank/DDBJ whole genome shotgun (WGS) entry which is preliminary data.</text>
</comment>
<feature type="compositionally biased region" description="Basic and acidic residues" evidence="1">
    <location>
        <begin position="1712"/>
        <end position="1722"/>
    </location>
</feature>
<accession>K2RWH2</accession>
<feature type="compositionally biased region" description="Low complexity" evidence="1">
    <location>
        <begin position="1085"/>
        <end position="1096"/>
    </location>
</feature>
<feature type="compositionally biased region" description="Basic and acidic residues" evidence="1">
    <location>
        <begin position="1732"/>
        <end position="1750"/>
    </location>
</feature>
<feature type="compositionally biased region" description="Basic and acidic residues" evidence="1">
    <location>
        <begin position="314"/>
        <end position="330"/>
    </location>
</feature>
<dbReference type="GO" id="GO:0000723">
    <property type="term" value="P:telomere maintenance"/>
    <property type="evidence" value="ECO:0007669"/>
    <property type="project" value="InterPro"/>
</dbReference>
<feature type="region of interest" description="Disordered" evidence="1">
    <location>
        <begin position="974"/>
        <end position="1101"/>
    </location>
</feature>